<sequence>MNILEEAKKVLSVEALAISAMIERLDSNFEEAVEAICSSSGRTVVTGMGKSGIISKKIAATLSSTGTPAVFLHPAEACHGDLGMVTDADIIIALSNSGETEEIIRLIPYLKRFGVTLISLTKPGSTLAVASEFVLDTSVREEACPMDIVPTASTTAALAMGDALAVALIMRRGFREEDFAMFHPNGSLGKKLLIKVEDLMHTGEDIPAVGLDTPMTDTTLVMSSKRLGMTIVCNEEGGVAGVITDGDLRRGLHRWGAGLFGMRAAEVMTRNPRMISRDTLAAKALSLMQQHSITALIVPDEESRPAGVIHLHDILKKGIV</sequence>
<organism evidence="6">
    <name type="scientific">hydrothermal vent metagenome</name>
    <dbReference type="NCBI Taxonomy" id="652676"/>
    <lineage>
        <taxon>unclassified sequences</taxon>
        <taxon>metagenomes</taxon>
        <taxon>ecological metagenomes</taxon>
    </lineage>
</organism>
<keyword evidence="6" id="KW-0413">Isomerase</keyword>
<accession>A0A3B1CS52</accession>
<dbReference type="NCBIfam" id="TIGR00393">
    <property type="entry name" value="kpsF"/>
    <property type="match status" value="1"/>
</dbReference>
<evidence type="ECO:0000313" key="6">
    <source>
        <dbReference type="EMBL" id="VAX32829.1"/>
    </source>
</evidence>
<dbReference type="Gene3D" id="3.40.50.10490">
    <property type="entry name" value="Glucose-6-phosphate isomerase like protein, domain 1"/>
    <property type="match status" value="1"/>
</dbReference>
<dbReference type="InterPro" id="IPR035474">
    <property type="entry name" value="SIS_Kpsf"/>
</dbReference>
<dbReference type="FunFam" id="3.40.50.10490:FF:000011">
    <property type="entry name" value="Arabinose 5-phosphate isomerase"/>
    <property type="match status" value="1"/>
</dbReference>
<dbReference type="EMBL" id="UOGI01000153">
    <property type="protein sequence ID" value="VAX32829.1"/>
    <property type="molecule type" value="Genomic_DNA"/>
</dbReference>
<dbReference type="PROSITE" id="PS51371">
    <property type="entry name" value="CBS"/>
    <property type="match status" value="2"/>
</dbReference>
<dbReference type="PANTHER" id="PTHR42745:SF1">
    <property type="entry name" value="ARABINOSE 5-PHOSPHATE ISOMERASE KDSD"/>
    <property type="match status" value="1"/>
</dbReference>
<evidence type="ECO:0000259" key="4">
    <source>
        <dbReference type="PROSITE" id="PS51371"/>
    </source>
</evidence>
<dbReference type="PIRSF" id="PIRSF004692">
    <property type="entry name" value="KdsD_KpsF"/>
    <property type="match status" value="1"/>
</dbReference>
<dbReference type="InterPro" id="IPR004800">
    <property type="entry name" value="KdsD/KpsF-type"/>
</dbReference>
<dbReference type="GO" id="GO:0005975">
    <property type="term" value="P:carbohydrate metabolic process"/>
    <property type="evidence" value="ECO:0007669"/>
    <property type="project" value="InterPro"/>
</dbReference>
<keyword evidence="2" id="KW-0677">Repeat</keyword>
<dbReference type="InterPro" id="IPR046348">
    <property type="entry name" value="SIS_dom_sf"/>
</dbReference>
<dbReference type="GO" id="GO:0019146">
    <property type="term" value="F:arabinose-5-phosphate isomerase activity"/>
    <property type="evidence" value="ECO:0007669"/>
    <property type="project" value="UniProtKB-EC"/>
</dbReference>
<dbReference type="SUPFAM" id="SSF53697">
    <property type="entry name" value="SIS domain"/>
    <property type="match status" value="1"/>
</dbReference>
<gene>
    <name evidence="6" type="ORF">MNBD_NITROSPIRAE03-1580</name>
</gene>
<dbReference type="InterPro" id="IPR046342">
    <property type="entry name" value="CBS_dom_sf"/>
</dbReference>
<evidence type="ECO:0000256" key="3">
    <source>
        <dbReference type="ARBA" id="ARBA00023122"/>
    </source>
</evidence>
<dbReference type="Pfam" id="PF01380">
    <property type="entry name" value="SIS"/>
    <property type="match status" value="1"/>
</dbReference>
<dbReference type="CDD" id="cd04604">
    <property type="entry name" value="CBS_pair_SIS_assoc"/>
    <property type="match status" value="1"/>
</dbReference>
<dbReference type="InterPro" id="IPR050986">
    <property type="entry name" value="GutQ/KpsF_isomerases"/>
</dbReference>
<dbReference type="EC" id="5.3.1.13" evidence="6"/>
<dbReference type="InterPro" id="IPR000644">
    <property type="entry name" value="CBS_dom"/>
</dbReference>
<feature type="domain" description="CBS" evidence="4">
    <location>
        <begin position="200"/>
        <end position="258"/>
    </location>
</feature>
<protein>
    <submittedName>
        <fullName evidence="6">D-arabinose 5-phosphate isomerase</fullName>
        <ecNumber evidence="6">5.3.1.13</ecNumber>
    </submittedName>
</protein>
<dbReference type="AlphaFoldDB" id="A0A3B1CS52"/>
<dbReference type="Gene3D" id="3.10.580.10">
    <property type="entry name" value="CBS-domain"/>
    <property type="match status" value="1"/>
</dbReference>
<dbReference type="InterPro" id="IPR001347">
    <property type="entry name" value="SIS_dom"/>
</dbReference>
<proteinExistence type="inferred from homology"/>
<dbReference type="PROSITE" id="PS51464">
    <property type="entry name" value="SIS"/>
    <property type="match status" value="1"/>
</dbReference>
<dbReference type="Pfam" id="PF00571">
    <property type="entry name" value="CBS"/>
    <property type="match status" value="2"/>
</dbReference>
<reference evidence="6" key="1">
    <citation type="submission" date="2018-06" db="EMBL/GenBank/DDBJ databases">
        <authorList>
            <person name="Zhirakovskaya E."/>
        </authorList>
    </citation>
    <scope>NUCLEOTIDE SEQUENCE</scope>
</reference>
<dbReference type="CDD" id="cd05014">
    <property type="entry name" value="SIS_Kpsf"/>
    <property type="match status" value="1"/>
</dbReference>
<comment type="similarity">
    <text evidence="1">Belongs to the SIS family. GutQ/KpsF subfamily.</text>
</comment>
<dbReference type="GO" id="GO:0097367">
    <property type="term" value="F:carbohydrate derivative binding"/>
    <property type="evidence" value="ECO:0007669"/>
    <property type="project" value="InterPro"/>
</dbReference>
<dbReference type="PANTHER" id="PTHR42745">
    <property type="match status" value="1"/>
</dbReference>
<feature type="domain" description="SIS" evidence="5">
    <location>
        <begin position="32"/>
        <end position="174"/>
    </location>
</feature>
<evidence type="ECO:0000259" key="5">
    <source>
        <dbReference type="PROSITE" id="PS51464"/>
    </source>
</evidence>
<dbReference type="GO" id="GO:1901135">
    <property type="term" value="P:carbohydrate derivative metabolic process"/>
    <property type="evidence" value="ECO:0007669"/>
    <property type="project" value="InterPro"/>
</dbReference>
<evidence type="ECO:0000256" key="1">
    <source>
        <dbReference type="ARBA" id="ARBA00008165"/>
    </source>
</evidence>
<keyword evidence="3" id="KW-0129">CBS domain</keyword>
<name>A0A3B1CS52_9ZZZZ</name>
<feature type="domain" description="CBS" evidence="4">
    <location>
        <begin position="268"/>
        <end position="320"/>
    </location>
</feature>
<evidence type="ECO:0000256" key="2">
    <source>
        <dbReference type="ARBA" id="ARBA00022737"/>
    </source>
</evidence>